<protein>
    <submittedName>
        <fullName evidence="2">Uncharacterized protein</fullName>
    </submittedName>
</protein>
<dbReference type="RefSeq" id="WP_041882340.1">
    <property type="nucleotide sequence ID" value="NZ_CP157278.1"/>
</dbReference>
<reference evidence="2 3" key="1">
    <citation type="submission" date="2015-01" db="EMBL/GenBank/DDBJ databases">
        <title>Draft genome sequence of Pedobacter sp. NL19 isolated from sludge of an effluent treatment pond in an abandoned uranium mine.</title>
        <authorList>
            <person name="Santos T."/>
            <person name="Caetano T."/>
            <person name="Covas C."/>
            <person name="Cruz A."/>
            <person name="Mendo S."/>
        </authorList>
    </citation>
    <scope>NUCLEOTIDE SEQUENCE [LARGE SCALE GENOMIC DNA]</scope>
    <source>
        <strain evidence="2 3">NL19</strain>
    </source>
</reference>
<dbReference type="EMBL" id="JXRA01000051">
    <property type="protein sequence ID" value="KIO76951.1"/>
    <property type="molecule type" value="Genomic_DNA"/>
</dbReference>
<gene>
    <name evidence="2" type="ORF">TH53_12080</name>
</gene>
<feature type="transmembrane region" description="Helical" evidence="1">
    <location>
        <begin position="6"/>
        <end position="24"/>
    </location>
</feature>
<accession>A0A0D0GR08</accession>
<keyword evidence="1" id="KW-0472">Membrane</keyword>
<dbReference type="STRING" id="1503925.TH53_12080"/>
<keyword evidence="1" id="KW-1133">Transmembrane helix</keyword>
<sequence>MSSMSFLFFGMMLIPFILLLIWMIKQDKNKNYIGLVVLVAAIFIAAYVAVNVDMKFMNP</sequence>
<evidence type="ECO:0000313" key="3">
    <source>
        <dbReference type="Proteomes" id="UP000032049"/>
    </source>
</evidence>
<organism evidence="2 3">
    <name type="scientific">Pedobacter lusitanus</name>
    <dbReference type="NCBI Taxonomy" id="1503925"/>
    <lineage>
        <taxon>Bacteria</taxon>
        <taxon>Pseudomonadati</taxon>
        <taxon>Bacteroidota</taxon>
        <taxon>Sphingobacteriia</taxon>
        <taxon>Sphingobacteriales</taxon>
        <taxon>Sphingobacteriaceae</taxon>
        <taxon>Pedobacter</taxon>
    </lineage>
</organism>
<keyword evidence="1" id="KW-0812">Transmembrane</keyword>
<keyword evidence="3" id="KW-1185">Reference proteome</keyword>
<dbReference type="AlphaFoldDB" id="A0A0D0GR08"/>
<feature type="transmembrane region" description="Helical" evidence="1">
    <location>
        <begin position="31"/>
        <end position="50"/>
    </location>
</feature>
<comment type="caution">
    <text evidence="2">The sequence shown here is derived from an EMBL/GenBank/DDBJ whole genome shotgun (WGS) entry which is preliminary data.</text>
</comment>
<proteinExistence type="predicted"/>
<evidence type="ECO:0000256" key="1">
    <source>
        <dbReference type="SAM" id="Phobius"/>
    </source>
</evidence>
<name>A0A0D0GR08_9SPHI</name>
<dbReference type="Proteomes" id="UP000032049">
    <property type="component" value="Unassembled WGS sequence"/>
</dbReference>
<evidence type="ECO:0000313" key="2">
    <source>
        <dbReference type="EMBL" id="KIO76951.1"/>
    </source>
</evidence>